<keyword evidence="1" id="KW-0675">Receptor</keyword>
<accession>A0ABT5W7K5</accession>
<reference evidence="1 2" key="1">
    <citation type="submission" date="2023-01" db="EMBL/GenBank/DDBJ databases">
        <title>Genome-based reclassification of Anoxybacillus geothermalis as a later heterotypic synonym of Anoxybacillus rupiensis.</title>
        <authorList>
            <person name="Inan Bektas K."/>
            <person name="Canakci S."/>
            <person name="Belduz A.A."/>
            <person name="Guler H.H."/>
        </authorList>
    </citation>
    <scope>NUCLEOTIDE SEQUENCE [LARGE SCALE GENOMIC DNA]</scope>
    <source>
        <strain evidence="1 2">DSM 17127</strain>
    </source>
</reference>
<evidence type="ECO:0000313" key="1">
    <source>
        <dbReference type="EMBL" id="MDE8565319.1"/>
    </source>
</evidence>
<dbReference type="RefSeq" id="WP_044745081.1">
    <property type="nucleotide sequence ID" value="NZ_JAGUQN010000027.1"/>
</dbReference>
<dbReference type="NCBIfam" id="NF038310">
    <property type="entry name" value="lysogeny_AimR"/>
    <property type="match status" value="1"/>
</dbReference>
<name>A0ABT5W7K5_9BACL</name>
<sequence>MGNFVQKMNQERTQQEDPALQCTQMLDKQIHEYVPENQSMHFHHFLSMSCLLFDTDHQSSFIIDYCLNNKNDEAVREAIEWAANNGLYELVSSLAELYPSCFSDLYLLCLKKKNAEISPVQLYNELEKMKFRLGKEAEVPEVLVLVKIMSLYSFLSLHSYGLILPVAAEAFNEAEFIKNSYIKESYMIRIKEIMAIYYTKQSHLQDAISIAQETINLENFRKFPFFVNSMLHLLAEIYVYDDYNKSIYYIEKAIEHFKEIGSSERFLDYEHALYATHDFIKITNGMHQNLYLTDKAEKAHYLARQPDAFSKERALYLLEEIAKENGKLSPFHLCYKALALGDLRLMKFAETEFLKNGELFHVRLPRRYLKAMEQ</sequence>
<keyword evidence="2" id="KW-1185">Reference proteome</keyword>
<dbReference type="Proteomes" id="UP001213979">
    <property type="component" value="Unassembled WGS sequence"/>
</dbReference>
<dbReference type="InterPro" id="IPR047705">
    <property type="entry name" value="AimR-like"/>
</dbReference>
<dbReference type="Pfam" id="PF22871">
    <property type="entry name" value="AimR"/>
    <property type="match status" value="1"/>
</dbReference>
<proteinExistence type="predicted"/>
<evidence type="ECO:0000313" key="2">
    <source>
        <dbReference type="Proteomes" id="UP001213979"/>
    </source>
</evidence>
<protein>
    <submittedName>
        <fullName evidence="1">AimR family lysis-lysogeny pheromone receptor</fullName>
    </submittedName>
</protein>
<comment type="caution">
    <text evidence="1">The sequence shown here is derived from an EMBL/GenBank/DDBJ whole genome shotgun (WGS) entry which is preliminary data.</text>
</comment>
<dbReference type="EMBL" id="JAQOTG010000021">
    <property type="protein sequence ID" value="MDE8565319.1"/>
    <property type="molecule type" value="Genomic_DNA"/>
</dbReference>
<gene>
    <name evidence="1" type="ORF">PNH38_15805</name>
</gene>
<organism evidence="1 2">
    <name type="scientific">Anoxybacteroides rupiense</name>
    <dbReference type="NCBI Taxonomy" id="311460"/>
    <lineage>
        <taxon>Bacteria</taxon>
        <taxon>Bacillati</taxon>
        <taxon>Bacillota</taxon>
        <taxon>Bacilli</taxon>
        <taxon>Bacillales</taxon>
        <taxon>Anoxybacillaceae</taxon>
        <taxon>Anoxybacteroides</taxon>
    </lineage>
</organism>